<accession>A0A8J4T5P8</accession>
<keyword evidence="4" id="KW-1185">Reference proteome</keyword>
<dbReference type="InterPro" id="IPR055313">
    <property type="entry name" value="Temptin-like"/>
</dbReference>
<sequence length="134" mass="15003">MKFLLALFVFASLHHQTYSYGNYREHIPNGHKVEHPCKPGEIIGGVGHVDMSGGGRRNNFGLDFARYRTWDKLCPLDSDRDGFTNGEELGDPRCVWKMGAEPERADHITHPGVCTPFDSEICRLQNICGVSPTT</sequence>
<organism evidence="3 4">
    <name type="scientific">Paragonimus heterotremus</name>
    <dbReference type="NCBI Taxonomy" id="100268"/>
    <lineage>
        <taxon>Eukaryota</taxon>
        <taxon>Metazoa</taxon>
        <taxon>Spiralia</taxon>
        <taxon>Lophotrochozoa</taxon>
        <taxon>Platyhelminthes</taxon>
        <taxon>Trematoda</taxon>
        <taxon>Digenea</taxon>
        <taxon>Plagiorchiida</taxon>
        <taxon>Troglotremata</taxon>
        <taxon>Troglotrematidae</taxon>
        <taxon>Paragonimus</taxon>
    </lineage>
</organism>
<reference evidence="3" key="1">
    <citation type="submission" date="2019-05" db="EMBL/GenBank/DDBJ databases">
        <title>Annotation for the trematode Paragonimus heterotremus.</title>
        <authorList>
            <person name="Choi Y.-J."/>
        </authorList>
    </citation>
    <scope>NUCLEOTIDE SEQUENCE</scope>
    <source>
        <strain evidence="3">LC</strain>
    </source>
</reference>
<gene>
    <name evidence="3" type="ORF">PHET_08751</name>
</gene>
<name>A0A8J4T5P8_9TREM</name>
<protein>
    <submittedName>
        <fullName evidence="3">Temptin</fullName>
    </submittedName>
</protein>
<keyword evidence="1" id="KW-0732">Signal</keyword>
<proteinExistence type="predicted"/>
<feature type="signal peptide" evidence="1">
    <location>
        <begin position="1"/>
        <end position="19"/>
    </location>
</feature>
<evidence type="ECO:0000313" key="3">
    <source>
        <dbReference type="EMBL" id="KAF5398359.1"/>
    </source>
</evidence>
<evidence type="ECO:0000256" key="1">
    <source>
        <dbReference type="SAM" id="SignalP"/>
    </source>
</evidence>
<dbReference type="Proteomes" id="UP000748531">
    <property type="component" value="Unassembled WGS sequence"/>
</dbReference>
<evidence type="ECO:0000313" key="4">
    <source>
        <dbReference type="Proteomes" id="UP000748531"/>
    </source>
</evidence>
<dbReference type="EMBL" id="LUCH01005091">
    <property type="protein sequence ID" value="KAF5398359.1"/>
    <property type="molecule type" value="Genomic_DNA"/>
</dbReference>
<dbReference type="InterPro" id="IPR057626">
    <property type="entry name" value="S-S_Temptin"/>
</dbReference>
<dbReference type="Pfam" id="PF24784">
    <property type="entry name" value="Temptin_C"/>
    <property type="match status" value="1"/>
</dbReference>
<dbReference type="PANTHER" id="PTHR34737:SF2">
    <property type="entry name" value="EF-HAND DOMAIN-CONTAINING PROTEIN"/>
    <property type="match status" value="1"/>
</dbReference>
<comment type="caution">
    <text evidence="3">The sequence shown here is derived from an EMBL/GenBank/DDBJ whole genome shotgun (WGS) entry which is preliminary data.</text>
</comment>
<feature type="chain" id="PRO_5035246605" evidence="1">
    <location>
        <begin position="20"/>
        <end position="134"/>
    </location>
</feature>
<dbReference type="AlphaFoldDB" id="A0A8J4T5P8"/>
<dbReference type="OrthoDB" id="129121at2759"/>
<dbReference type="PANTHER" id="PTHR34737">
    <property type="entry name" value="EF-HAND DOMAIN-CONTAINING PROTEIN"/>
    <property type="match status" value="1"/>
</dbReference>
<evidence type="ECO:0000259" key="2">
    <source>
        <dbReference type="Pfam" id="PF24784"/>
    </source>
</evidence>
<feature type="domain" description="Temptin Cys/Cys disulfide" evidence="2">
    <location>
        <begin position="19"/>
        <end position="113"/>
    </location>
</feature>